<dbReference type="PROSITE" id="PS50975">
    <property type="entry name" value="ATP_GRASP"/>
    <property type="match status" value="1"/>
</dbReference>
<reference evidence="3 4" key="1">
    <citation type="journal article" date="2015" name="Microbes Environ.">
        <title>Distribution and evolution of nitrogen fixation genes in the phylum bacteroidetes.</title>
        <authorList>
            <person name="Inoue J."/>
            <person name="Oshima K."/>
            <person name="Suda W."/>
            <person name="Sakamoto M."/>
            <person name="Iino T."/>
            <person name="Noda S."/>
            <person name="Hongoh Y."/>
            <person name="Hattori M."/>
            <person name="Ohkuma M."/>
        </authorList>
    </citation>
    <scope>NUCLEOTIDE SEQUENCE [LARGE SCALE GENOMIC DNA]</scope>
    <source>
        <strain evidence="3 4">JCM 15093</strain>
    </source>
</reference>
<dbReference type="eggNOG" id="COG3919">
    <property type="taxonomic scope" value="Bacteria"/>
</dbReference>
<organism evidence="3 4">
    <name type="scientific">Bacteroides graminisolvens DSM 19988 = JCM 15093</name>
    <dbReference type="NCBI Taxonomy" id="1121097"/>
    <lineage>
        <taxon>Bacteria</taxon>
        <taxon>Pseudomonadati</taxon>
        <taxon>Bacteroidota</taxon>
        <taxon>Bacteroidia</taxon>
        <taxon>Bacteroidales</taxon>
        <taxon>Bacteroidaceae</taxon>
        <taxon>Bacteroides</taxon>
    </lineage>
</organism>
<dbReference type="OrthoDB" id="783569at2"/>
<evidence type="ECO:0000259" key="2">
    <source>
        <dbReference type="PROSITE" id="PS50975"/>
    </source>
</evidence>
<evidence type="ECO:0000256" key="1">
    <source>
        <dbReference type="PROSITE-ProRule" id="PRU00409"/>
    </source>
</evidence>
<feature type="domain" description="ATP-grasp" evidence="2">
    <location>
        <begin position="128"/>
        <end position="311"/>
    </location>
</feature>
<protein>
    <recommendedName>
        <fullName evidence="2">ATP-grasp domain-containing protein</fullName>
    </recommendedName>
</protein>
<sequence length="381" mass="44851">MNNQYNGHLCIVFALEHYNPLNMIRALGENGVNPVYISVKRRYEVATKSKYISELHRFDSVEDGFKWLLETYGHLAEETGKKPYIVFSDDKSVGYFDLRYDEWKDKFITYNAGRTGRINEFMDKYEIQQCAKRHGFNVLDSYVISKNDALPENLWYPIITKDISPNSGSWKADVYICQNEQELKDAIVKIESPLIMIQHFVDKQNEMALEGYCINRGKDMQIVTEMKWKYLIQGYYSPYHDVKMFEDKEMEAKLQAMFEEIGFEGVFEVEFLIDNDGTYYFMETNFRASAWNPTGKFAGMPLPYLWIKGMENGFIDPADRKEFEPFTSMSEMIDYAKRVEGGMCSIAEWLRDFKDAKCVYIYDKEDPGPWDEVIKNWENFK</sequence>
<keyword evidence="1" id="KW-0067">ATP-binding</keyword>
<evidence type="ECO:0000313" key="4">
    <source>
        <dbReference type="Proteomes" id="UP000027601"/>
    </source>
</evidence>
<dbReference type="SUPFAM" id="SSF56059">
    <property type="entry name" value="Glutathione synthetase ATP-binding domain-like"/>
    <property type="match status" value="1"/>
</dbReference>
<dbReference type="Gene3D" id="3.30.470.20">
    <property type="entry name" value="ATP-grasp fold, B domain"/>
    <property type="match status" value="1"/>
</dbReference>
<accession>A0A069D795</accession>
<comment type="caution">
    <text evidence="3">The sequence shown here is derived from an EMBL/GenBank/DDBJ whole genome shotgun (WGS) entry which is preliminary data.</text>
</comment>
<keyword evidence="4" id="KW-1185">Reference proteome</keyword>
<dbReference type="STRING" id="1121097.GCA_000428125_01798"/>
<dbReference type="Proteomes" id="UP000027601">
    <property type="component" value="Unassembled WGS sequence"/>
</dbReference>
<keyword evidence="1" id="KW-0547">Nucleotide-binding</keyword>
<dbReference type="RefSeq" id="WP_024997732.1">
    <property type="nucleotide sequence ID" value="NZ_ATZI01000005.1"/>
</dbReference>
<dbReference type="GO" id="GO:0046872">
    <property type="term" value="F:metal ion binding"/>
    <property type="evidence" value="ECO:0007669"/>
    <property type="project" value="InterPro"/>
</dbReference>
<evidence type="ECO:0000313" key="3">
    <source>
        <dbReference type="EMBL" id="GAK38230.1"/>
    </source>
</evidence>
<gene>
    <name evidence="3" type="ORF">JCM15093_3551</name>
</gene>
<dbReference type="InterPro" id="IPR011761">
    <property type="entry name" value="ATP-grasp"/>
</dbReference>
<proteinExistence type="predicted"/>
<dbReference type="EMBL" id="BAJS01000046">
    <property type="protein sequence ID" value="GAK38230.1"/>
    <property type="molecule type" value="Genomic_DNA"/>
</dbReference>
<dbReference type="AlphaFoldDB" id="A0A069D795"/>
<name>A0A069D795_9BACE</name>
<dbReference type="GO" id="GO:0005524">
    <property type="term" value="F:ATP binding"/>
    <property type="evidence" value="ECO:0007669"/>
    <property type="project" value="UniProtKB-UniRule"/>
</dbReference>